<dbReference type="GO" id="GO:0043565">
    <property type="term" value="F:sequence-specific DNA binding"/>
    <property type="evidence" value="ECO:0007669"/>
    <property type="project" value="InterPro"/>
</dbReference>
<accession>C3SA97</accession>
<protein>
    <submittedName>
        <fullName evidence="8">Bzip protein</fullName>
    </submittedName>
</protein>
<dbReference type="PANTHER" id="PTHR45693">
    <property type="entry name" value="TRANSCRIPTION FACTOR TGA9"/>
    <property type="match status" value="1"/>
</dbReference>
<dbReference type="GO" id="GO:0005634">
    <property type="term" value="C:nucleus"/>
    <property type="evidence" value="ECO:0007669"/>
    <property type="project" value="UniProtKB-SubCell"/>
</dbReference>
<name>C3SA97_BRADI</name>
<evidence type="ECO:0000256" key="2">
    <source>
        <dbReference type="ARBA" id="ARBA00023015"/>
    </source>
</evidence>
<reference evidence="8" key="1">
    <citation type="journal article" date="2009" name="Plant Mol. Biol.">
        <title>Structural characterization of Brachypodium genome and its syntenic relationship with rice and wheat.</title>
        <authorList>
            <person name="Huo N."/>
            <person name="Vogel J.P."/>
            <person name="Lazo G.R."/>
            <person name="You F.M."/>
            <person name="Ma Y."/>
            <person name="McMahon S."/>
            <person name="Dvorak J."/>
            <person name="Anderson O.D."/>
            <person name="Luo M.C."/>
            <person name="Gu Y.Q."/>
        </authorList>
    </citation>
    <scope>NUCLEOTIDE SEQUENCE</scope>
</reference>
<dbReference type="Pfam" id="PF14144">
    <property type="entry name" value="DOG1"/>
    <property type="match status" value="1"/>
</dbReference>
<evidence type="ECO:0000256" key="4">
    <source>
        <dbReference type="ARBA" id="ARBA00023163"/>
    </source>
</evidence>
<comment type="subcellular location">
    <subcellularLocation>
        <location evidence="1">Nucleus</location>
    </subcellularLocation>
</comment>
<keyword evidence="4" id="KW-0804">Transcription</keyword>
<evidence type="ECO:0000256" key="6">
    <source>
        <dbReference type="SAM" id="MobiDB-lite"/>
    </source>
</evidence>
<keyword evidence="5" id="KW-0539">Nucleus</keyword>
<feature type="domain" description="DOG1" evidence="7">
    <location>
        <begin position="1"/>
        <end position="216"/>
    </location>
</feature>
<evidence type="ECO:0000256" key="3">
    <source>
        <dbReference type="ARBA" id="ARBA00023125"/>
    </source>
</evidence>
<dbReference type="PANTHER" id="PTHR45693:SF31">
    <property type="entry name" value="TRANSCRIPTION FACTOR TGAL10"/>
    <property type="match status" value="1"/>
</dbReference>
<evidence type="ECO:0000259" key="7">
    <source>
        <dbReference type="PROSITE" id="PS51806"/>
    </source>
</evidence>
<keyword evidence="2" id="KW-0805">Transcription regulation</keyword>
<proteinExistence type="predicted"/>
<feature type="compositionally biased region" description="Basic and acidic residues" evidence="6">
    <location>
        <begin position="161"/>
        <end position="180"/>
    </location>
</feature>
<dbReference type="GO" id="GO:0006351">
    <property type="term" value="P:DNA-templated transcription"/>
    <property type="evidence" value="ECO:0007669"/>
    <property type="project" value="InterPro"/>
</dbReference>
<evidence type="ECO:0000256" key="1">
    <source>
        <dbReference type="ARBA" id="ARBA00004123"/>
    </source>
</evidence>
<dbReference type="InterPro" id="IPR025422">
    <property type="entry name" value="TGA_domain"/>
</dbReference>
<feature type="region of interest" description="Disordered" evidence="6">
    <location>
        <begin position="144"/>
        <end position="180"/>
    </location>
</feature>
<evidence type="ECO:0000313" key="8">
    <source>
        <dbReference type="EMBL" id="ACF22731.1"/>
    </source>
</evidence>
<organism evidence="8">
    <name type="scientific">Brachypodium distachyon</name>
    <name type="common">Purple false brome</name>
    <name type="synonym">Trachynia distachya</name>
    <dbReference type="NCBI Taxonomy" id="15368"/>
    <lineage>
        <taxon>Eukaryota</taxon>
        <taxon>Viridiplantae</taxon>
        <taxon>Streptophyta</taxon>
        <taxon>Embryophyta</taxon>
        <taxon>Tracheophyta</taxon>
        <taxon>Spermatophyta</taxon>
        <taxon>Magnoliopsida</taxon>
        <taxon>Liliopsida</taxon>
        <taxon>Poales</taxon>
        <taxon>Poaceae</taxon>
        <taxon>BOP clade</taxon>
        <taxon>Pooideae</taxon>
        <taxon>Stipodae</taxon>
        <taxon>Brachypodieae</taxon>
        <taxon>Brachypodium</taxon>
    </lineage>
</organism>
<evidence type="ECO:0000256" key="5">
    <source>
        <dbReference type="ARBA" id="ARBA00023242"/>
    </source>
</evidence>
<sequence>MENYREIALLRSRFHHAPVAAGGGGRRSAPSRRVGLVEKLPRIRLLAESTLAHYDRLFEAKSAAARRDVFFVMSGAWRSPAERFFLWISGFRPSDLLAVLSPQLETEEPLAPLALTEAHAEEVRRTSRQAEGELSQRRLDELAPLADLSDQGNTPWGCSPETKKRNGEERASVERGRMDRGTARRYISTVNLAGGPGRSETCLYVAIDRISVQQVH</sequence>
<dbReference type="AlphaFoldDB" id="C3SA97"/>
<dbReference type="PROSITE" id="PS51806">
    <property type="entry name" value="DOG1"/>
    <property type="match status" value="1"/>
</dbReference>
<keyword evidence="3" id="KW-0238">DNA-binding</keyword>
<dbReference type="EMBL" id="EU730899">
    <property type="protein sequence ID" value="ACF22731.1"/>
    <property type="molecule type" value="Genomic_DNA"/>
</dbReference>